<proteinExistence type="predicted"/>
<dbReference type="Proteomes" id="UP000318571">
    <property type="component" value="Chromosome 2"/>
</dbReference>
<evidence type="ECO:0000259" key="3">
    <source>
        <dbReference type="PROSITE" id="PS50948"/>
    </source>
</evidence>
<dbReference type="Gene3D" id="3.50.4.10">
    <property type="entry name" value="Hepatocyte Growth Factor"/>
    <property type="match status" value="2"/>
</dbReference>
<dbReference type="EMBL" id="VCGU01000005">
    <property type="protein sequence ID" value="TRY74951.1"/>
    <property type="molecule type" value="Genomic_DNA"/>
</dbReference>
<comment type="caution">
    <text evidence="4">The sequence shown here is derived from an EMBL/GenBank/DDBJ whole genome shotgun (WGS) entry which is preliminary data.</text>
</comment>
<evidence type="ECO:0000256" key="1">
    <source>
        <dbReference type="ARBA" id="ARBA00022737"/>
    </source>
</evidence>
<reference evidence="4 5" key="1">
    <citation type="journal article" date="2018" name="Nat. Ecol. Evol.">
        <title>Genomic signatures of mitonuclear coevolution across populations of Tigriopus californicus.</title>
        <authorList>
            <person name="Barreto F.S."/>
            <person name="Watson E.T."/>
            <person name="Lima T.G."/>
            <person name="Willett C.S."/>
            <person name="Edmands S."/>
            <person name="Li W."/>
            <person name="Burton R.S."/>
        </authorList>
    </citation>
    <scope>NUCLEOTIDE SEQUENCE [LARGE SCALE GENOMIC DNA]</scope>
    <source>
        <strain evidence="4 5">San Diego</strain>
    </source>
</reference>
<dbReference type="CDD" id="cd01100">
    <property type="entry name" value="APPLE_Factor_XI_like"/>
    <property type="match status" value="1"/>
</dbReference>
<evidence type="ECO:0000313" key="4">
    <source>
        <dbReference type="EMBL" id="TRY74951.1"/>
    </source>
</evidence>
<protein>
    <recommendedName>
        <fullName evidence="3">Apple domain-containing protein</fullName>
    </recommendedName>
</protein>
<accession>A0A553PB84</accession>
<dbReference type="SUPFAM" id="SSF57414">
    <property type="entry name" value="Hairpin loop containing domain-like"/>
    <property type="match status" value="1"/>
</dbReference>
<dbReference type="AlphaFoldDB" id="A0A553PB84"/>
<organism evidence="4 5">
    <name type="scientific">Tigriopus californicus</name>
    <name type="common">Marine copepod</name>
    <dbReference type="NCBI Taxonomy" id="6832"/>
    <lineage>
        <taxon>Eukaryota</taxon>
        <taxon>Metazoa</taxon>
        <taxon>Ecdysozoa</taxon>
        <taxon>Arthropoda</taxon>
        <taxon>Crustacea</taxon>
        <taxon>Multicrustacea</taxon>
        <taxon>Hexanauplia</taxon>
        <taxon>Copepoda</taxon>
        <taxon>Harpacticoida</taxon>
        <taxon>Harpacticidae</taxon>
        <taxon>Tigriopus</taxon>
    </lineage>
</organism>
<keyword evidence="5" id="KW-1185">Reference proteome</keyword>
<dbReference type="GO" id="GO:0006508">
    <property type="term" value="P:proteolysis"/>
    <property type="evidence" value="ECO:0007669"/>
    <property type="project" value="InterPro"/>
</dbReference>
<keyword evidence="2" id="KW-1015">Disulfide bond</keyword>
<dbReference type="InterPro" id="IPR003609">
    <property type="entry name" value="Pan_app"/>
</dbReference>
<dbReference type="SMART" id="SM00223">
    <property type="entry name" value="APPLE"/>
    <property type="match status" value="2"/>
</dbReference>
<name>A0A553PB84_TIGCA</name>
<feature type="domain" description="Apple" evidence="3">
    <location>
        <begin position="249"/>
        <end position="317"/>
    </location>
</feature>
<dbReference type="InterPro" id="IPR000177">
    <property type="entry name" value="Apple"/>
</dbReference>
<evidence type="ECO:0000256" key="2">
    <source>
        <dbReference type="ARBA" id="ARBA00023157"/>
    </source>
</evidence>
<sequence length="319" mass="34624">MEVKCLAATFFFANYLAVKANWNYNKFKTGIGCGITHEIKVLSSLNTNILAPSCAVGALENFPIGQFLPVDTNQSNIVLNPILNNATTTILLKNNTSLTNPTSTTNESIWQCDGCAPNASIPRLNPNGTSTIGEWNCTDSSCQLATPVPGSGLVDGGNCSDDGCNTTRPDSCIPDFDCEFYRHSQYEGLPWKSLANITTPRICQAQCQSHLQFCLSWTLDSSSTCWLFDVIGSLKPLTNSVSGPVSLGCLIPGLEYLGANLATKQNVQRAEDCWKICRGNPRCTHFSMTPSRRSCALKETGVYLRASHYVISGPRDCPN</sequence>
<evidence type="ECO:0000313" key="5">
    <source>
        <dbReference type="Proteomes" id="UP000318571"/>
    </source>
</evidence>
<dbReference type="Pfam" id="PF00024">
    <property type="entry name" value="PAN_1"/>
    <property type="match status" value="1"/>
</dbReference>
<gene>
    <name evidence="4" type="ORF">TCAL_14562</name>
</gene>
<dbReference type="PROSITE" id="PS50948">
    <property type="entry name" value="PAN"/>
    <property type="match status" value="1"/>
</dbReference>
<keyword evidence="1" id="KW-0677">Repeat</keyword>
<dbReference type="GO" id="GO:0005576">
    <property type="term" value="C:extracellular region"/>
    <property type="evidence" value="ECO:0007669"/>
    <property type="project" value="InterPro"/>
</dbReference>